<organism evidence="1 2">
    <name type="scientific">Hericium alpestre</name>
    <dbReference type="NCBI Taxonomy" id="135208"/>
    <lineage>
        <taxon>Eukaryota</taxon>
        <taxon>Fungi</taxon>
        <taxon>Dikarya</taxon>
        <taxon>Basidiomycota</taxon>
        <taxon>Agaricomycotina</taxon>
        <taxon>Agaricomycetes</taxon>
        <taxon>Russulales</taxon>
        <taxon>Hericiaceae</taxon>
        <taxon>Hericium</taxon>
    </lineage>
</organism>
<proteinExistence type="predicted"/>
<dbReference type="STRING" id="135208.A0A4Y9ZS76"/>
<dbReference type="AlphaFoldDB" id="A0A4Y9ZS76"/>
<name>A0A4Y9ZS76_9AGAM</name>
<keyword evidence="2" id="KW-1185">Reference proteome</keyword>
<sequence>MNRPLGRNVSKAAQHYDAETITFIATKTDDISCAETIDQLGLAGDPDLQELEERYDLYQVEIHLSKAKQTDIRETREEIIQQLQATQEYLDEQKQHLTKFLQQPQKRKGANQALQSSAAKRLKVETASTTYVKSELDAVNSQSTFAVSDDLKVTQEKITKAEEALAVGQMRLDFLDVQDREVTQALLVARAENSEVDKEKRTFCSVTRSEHSCALLQEGFKRGLMDFHLN</sequence>
<dbReference type="EMBL" id="SFCI01001141">
    <property type="protein sequence ID" value="TFY76651.1"/>
    <property type="molecule type" value="Genomic_DNA"/>
</dbReference>
<protein>
    <submittedName>
        <fullName evidence="1">Uncharacterized protein</fullName>
    </submittedName>
</protein>
<comment type="caution">
    <text evidence="1">The sequence shown here is derived from an EMBL/GenBank/DDBJ whole genome shotgun (WGS) entry which is preliminary data.</text>
</comment>
<gene>
    <name evidence="1" type="ORF">EWM64_g7360</name>
</gene>
<evidence type="ECO:0000313" key="1">
    <source>
        <dbReference type="EMBL" id="TFY76651.1"/>
    </source>
</evidence>
<accession>A0A4Y9ZS76</accession>
<reference evidence="1 2" key="1">
    <citation type="submission" date="2019-02" db="EMBL/GenBank/DDBJ databases">
        <title>Genome sequencing of the rare red list fungi Hericium alpestre (H. flagellum).</title>
        <authorList>
            <person name="Buettner E."/>
            <person name="Kellner H."/>
        </authorList>
    </citation>
    <scope>NUCLEOTIDE SEQUENCE [LARGE SCALE GENOMIC DNA]</scope>
    <source>
        <strain evidence="1 2">DSM 108284</strain>
    </source>
</reference>
<evidence type="ECO:0000313" key="2">
    <source>
        <dbReference type="Proteomes" id="UP000298061"/>
    </source>
</evidence>
<dbReference type="Proteomes" id="UP000298061">
    <property type="component" value="Unassembled WGS sequence"/>
</dbReference>